<comment type="caution">
    <text evidence="1">The sequence shown here is derived from an EMBL/GenBank/DDBJ whole genome shotgun (WGS) entry which is preliminary data.</text>
</comment>
<evidence type="ECO:0008006" key="3">
    <source>
        <dbReference type="Google" id="ProtNLM"/>
    </source>
</evidence>
<accession>A0A2T0KQ12</accession>
<gene>
    <name evidence="1" type="ORF">CLV67_101540</name>
</gene>
<name>A0A2T0KQ12_9ACTN</name>
<sequence length="318" mass="34375">MLPAMPPRQPVLDPAAAYPRINALRTALDSGDWPECRSVLDAAEPVERTELTMIAFGETGLETFLRGVLTGDPGDGAAGALLGQHLIGAAWRIRTAARSEQVSRERLAAFTEGLEVAERLLVDAAARSPHDPAIWTARLITARGLRLGRSEARRRYDRLAAIDPHHLPGQWQFLQQLCPKSGGVWALAHTFAGETAAAAPPGSFDPVLVAEAHLEHWLEEHGRSAAAGRRYLSAGPVRDELNEAADRSVRHPAFRRTHGWVRVTSTFAMAFALLDDRPAAAALFTALGDLGSDRPWDYLGDPGPTIVKYRKRAGGGGT</sequence>
<evidence type="ECO:0000313" key="1">
    <source>
        <dbReference type="EMBL" id="PRX25820.1"/>
    </source>
</evidence>
<keyword evidence="2" id="KW-1185">Reference proteome</keyword>
<dbReference type="EMBL" id="PVMZ01000001">
    <property type="protein sequence ID" value="PRX25820.1"/>
    <property type="molecule type" value="Genomic_DNA"/>
</dbReference>
<organism evidence="1 2">
    <name type="scientific">Actinoplanes italicus</name>
    <dbReference type="NCBI Taxonomy" id="113567"/>
    <lineage>
        <taxon>Bacteria</taxon>
        <taxon>Bacillati</taxon>
        <taxon>Actinomycetota</taxon>
        <taxon>Actinomycetes</taxon>
        <taxon>Micromonosporales</taxon>
        <taxon>Micromonosporaceae</taxon>
        <taxon>Actinoplanes</taxon>
    </lineage>
</organism>
<dbReference type="AlphaFoldDB" id="A0A2T0KQ12"/>
<dbReference type="OrthoDB" id="7171245at2"/>
<proteinExistence type="predicted"/>
<reference evidence="1 2" key="1">
    <citation type="submission" date="2018-03" db="EMBL/GenBank/DDBJ databases">
        <title>Genomic Encyclopedia of Archaeal and Bacterial Type Strains, Phase II (KMG-II): from individual species to whole genera.</title>
        <authorList>
            <person name="Goeker M."/>
        </authorList>
    </citation>
    <scope>NUCLEOTIDE SEQUENCE [LARGE SCALE GENOMIC DNA]</scope>
    <source>
        <strain evidence="1 2">DSM 43146</strain>
    </source>
</reference>
<evidence type="ECO:0000313" key="2">
    <source>
        <dbReference type="Proteomes" id="UP000239415"/>
    </source>
</evidence>
<dbReference type="Proteomes" id="UP000239415">
    <property type="component" value="Unassembled WGS sequence"/>
</dbReference>
<protein>
    <recommendedName>
        <fullName evidence="3">DUF4034 domain-containing protein</fullName>
    </recommendedName>
</protein>